<dbReference type="EMBL" id="CP148067">
    <property type="protein sequence ID" value="WXL28964.1"/>
    <property type="molecule type" value="Genomic_DNA"/>
</dbReference>
<dbReference type="InterPro" id="IPR000169">
    <property type="entry name" value="Pept_cys_AS"/>
</dbReference>
<evidence type="ECO:0000313" key="5">
    <source>
        <dbReference type="EMBL" id="WXL28964.1"/>
    </source>
</evidence>
<dbReference type="PROSITE" id="PS00139">
    <property type="entry name" value="THIOL_PROTEASE_CYS"/>
    <property type="match status" value="1"/>
</dbReference>
<evidence type="ECO:0000256" key="4">
    <source>
        <dbReference type="PIRNR" id="PIRNR005700"/>
    </source>
</evidence>
<proteinExistence type="inferred from homology"/>
<gene>
    <name evidence="5" type="ORF">WG617_03010</name>
</gene>
<dbReference type="PANTHER" id="PTHR10363:SF2">
    <property type="entry name" value="BLEOMYCIN HYDROLASE"/>
    <property type="match status" value="1"/>
</dbReference>
<dbReference type="CDD" id="cd00585">
    <property type="entry name" value="Peptidase_C1B"/>
    <property type="match status" value="1"/>
</dbReference>
<evidence type="ECO:0000256" key="2">
    <source>
        <dbReference type="ARBA" id="ARBA00022801"/>
    </source>
</evidence>
<evidence type="ECO:0000256" key="3">
    <source>
        <dbReference type="ARBA" id="ARBA00022807"/>
    </source>
</evidence>
<keyword evidence="1 4" id="KW-0645">Protease</keyword>
<dbReference type="RefSeq" id="WP_338822534.1">
    <property type="nucleotide sequence ID" value="NZ_CP148067.1"/>
</dbReference>
<dbReference type="PANTHER" id="PTHR10363">
    <property type="entry name" value="BLEOMYCIN HYDROLASE"/>
    <property type="match status" value="1"/>
</dbReference>
<evidence type="ECO:0000256" key="1">
    <source>
        <dbReference type="ARBA" id="ARBA00022670"/>
    </source>
</evidence>
<dbReference type="PIRSF" id="PIRSF005700">
    <property type="entry name" value="PepC"/>
    <property type="match status" value="1"/>
</dbReference>
<keyword evidence="6" id="KW-1185">Reference proteome</keyword>
<protein>
    <recommendedName>
        <fullName evidence="4">Aminopeptidase</fullName>
    </recommendedName>
</protein>
<dbReference type="InterPro" id="IPR038765">
    <property type="entry name" value="Papain-like_cys_pep_sf"/>
</dbReference>
<accession>A0ABZ2RPK2</accession>
<keyword evidence="4" id="KW-0031">Aminopeptidase</keyword>
<name>A0ABZ2RPK2_9BACT</name>
<comment type="similarity">
    <text evidence="4">Belongs to the peptidase C1 family.</text>
</comment>
<dbReference type="SUPFAM" id="SSF54001">
    <property type="entry name" value="Cysteine proteinases"/>
    <property type="match status" value="1"/>
</dbReference>
<keyword evidence="3 4" id="KW-0788">Thiol protease</keyword>
<organism evidence="5 6">
    <name type="scientific">Mycoplasmopsis felifaucium</name>
    <dbReference type="NCBI Taxonomy" id="35768"/>
    <lineage>
        <taxon>Bacteria</taxon>
        <taxon>Bacillati</taxon>
        <taxon>Mycoplasmatota</taxon>
        <taxon>Mycoplasmoidales</taxon>
        <taxon>Metamycoplasmataceae</taxon>
        <taxon>Mycoplasmopsis</taxon>
    </lineage>
</organism>
<reference evidence="5" key="1">
    <citation type="submission" date="2024-03" db="EMBL/GenBank/DDBJ databases">
        <title>Complete genome sequence of Mycoplasma felifaucium Z921 isolated from the trachea of a cheetah.</title>
        <authorList>
            <person name="Spergser J."/>
        </authorList>
    </citation>
    <scope>NUCLEOTIDE SEQUENCE [LARGE SCALE GENOMIC DNA]</scope>
    <source>
        <strain evidence="5">Z921</strain>
    </source>
</reference>
<sequence length="439" mass="50838">MILDKKEISSFYTRYTSDKNNKVVENAMTKNGIKNSSINNEVFRFHNHEFSVQVPKAGMTNQKNSGRCWIFSSTNMLKTNVLKSLNVDSFQFSENYLFFWDKMEKSNTFLELMISNPELNYLDRLFCSFMDMTVSDGGYWEWAQGLIKKYGLAPKSVMDDTFNSTSSGALNEVLNFHLIDAANRIRVAHKVGKNLDDLRKIKHDALAIVFEVCAKALGLPPVSFDFEYRDKDKKFHRITNITPLEFLNKYVGMEFLNKVNLLHDPRDIYPKNRLYVSKYYKSVIEEKAVNSINTTVDEIKKAIIASLKDGTPVWFDCDVSLFSERKEGVFDTELFNYQDSLHIYNTLTKKDRVNYRMSNPNHAMTFVGVDLDENDQPIKWEVENSWGDENGKKGYFSMSDKWFDEYCFGAIVDPKYVSNDVLSALEEPAIELEPWDPMA</sequence>
<keyword evidence="2 4" id="KW-0378">Hydrolase</keyword>
<dbReference type="InterPro" id="IPR004134">
    <property type="entry name" value="Peptidase_C1B"/>
</dbReference>
<dbReference type="Proteomes" id="UP001477443">
    <property type="component" value="Chromosome"/>
</dbReference>
<evidence type="ECO:0000313" key="6">
    <source>
        <dbReference type="Proteomes" id="UP001477443"/>
    </source>
</evidence>
<dbReference type="Pfam" id="PF03051">
    <property type="entry name" value="Peptidase_C1_2"/>
    <property type="match status" value="1"/>
</dbReference>
<dbReference type="Gene3D" id="3.90.70.10">
    <property type="entry name" value="Cysteine proteinases"/>
    <property type="match status" value="1"/>
</dbReference>